<dbReference type="InterPro" id="IPR027417">
    <property type="entry name" value="P-loop_NTPase"/>
</dbReference>
<evidence type="ECO:0000313" key="1">
    <source>
        <dbReference type="EMBL" id="QHT99848.1"/>
    </source>
</evidence>
<protein>
    <recommendedName>
        <fullName evidence="2">TIR domain-containing protein</fullName>
    </recommendedName>
</protein>
<organism evidence="1">
    <name type="scientific">viral metagenome</name>
    <dbReference type="NCBI Taxonomy" id="1070528"/>
    <lineage>
        <taxon>unclassified sequences</taxon>
        <taxon>metagenomes</taxon>
        <taxon>organismal metagenomes</taxon>
    </lineage>
</organism>
<sequence>MFPPPHRILFECLNDRSTRELWNAAVQENKHRCDFEEVDAAEKNSIDDFAPWLTEWMSFAGQHRIRVLIVWHAHFLSAACQQVLRRSLEQRSFKCRIWFHIEEPILQPAIVSRCVVTVLPRYLHVPVVVGKLDCALYDDPLSYEKSLNSNEGLH</sequence>
<proteinExistence type="predicted"/>
<dbReference type="SUPFAM" id="SSF52540">
    <property type="entry name" value="P-loop containing nucleoside triphosphate hydrolases"/>
    <property type="match status" value="1"/>
</dbReference>
<name>A0A6C0J2G4_9ZZZZ</name>
<dbReference type="EMBL" id="MN740318">
    <property type="protein sequence ID" value="QHT99848.1"/>
    <property type="molecule type" value="Genomic_DNA"/>
</dbReference>
<dbReference type="Gene3D" id="3.40.50.300">
    <property type="entry name" value="P-loop containing nucleotide triphosphate hydrolases"/>
    <property type="match status" value="1"/>
</dbReference>
<dbReference type="AlphaFoldDB" id="A0A6C0J2G4"/>
<evidence type="ECO:0008006" key="2">
    <source>
        <dbReference type="Google" id="ProtNLM"/>
    </source>
</evidence>
<reference evidence="1" key="1">
    <citation type="journal article" date="2020" name="Nature">
        <title>Giant virus diversity and host interactions through global metagenomics.</title>
        <authorList>
            <person name="Schulz F."/>
            <person name="Roux S."/>
            <person name="Paez-Espino D."/>
            <person name="Jungbluth S."/>
            <person name="Walsh D.A."/>
            <person name="Denef V.J."/>
            <person name="McMahon K.D."/>
            <person name="Konstantinidis K.T."/>
            <person name="Eloe-Fadrosh E.A."/>
            <person name="Kyrpides N.C."/>
            <person name="Woyke T."/>
        </authorList>
    </citation>
    <scope>NUCLEOTIDE SEQUENCE</scope>
    <source>
        <strain evidence="1">GVMAG-M-3300025778-1</strain>
    </source>
</reference>
<accession>A0A6C0J2G4</accession>